<protein>
    <recommendedName>
        <fullName evidence="5">Integral membrane protein</fullName>
    </recommendedName>
</protein>
<evidence type="ECO:0000313" key="3">
    <source>
        <dbReference type="EMBL" id="MFH8545033.1"/>
    </source>
</evidence>
<keyword evidence="2" id="KW-0732">Signal</keyword>
<dbReference type="Proteomes" id="UP001610818">
    <property type="component" value="Unassembled WGS sequence"/>
</dbReference>
<dbReference type="RefSeq" id="WP_397709649.1">
    <property type="nucleotide sequence ID" value="NZ_JBIRGN010000002.1"/>
</dbReference>
<evidence type="ECO:0000313" key="4">
    <source>
        <dbReference type="Proteomes" id="UP001610818"/>
    </source>
</evidence>
<sequence>MRRGSLTLRGIAGAAVLAAFPVTVTAPAYAHEQDKVHATVTPSSAAAGADVEISVTGCDGTTGSAGSGAFEGDAKLTGRDGDKYALNGSAKIRGGVSGAYDVTVVCDGHPHQGVGTVRVVQHRTEPVSPVRAGGGGTARDGTAQLAAQAEEAGPGTWHAVIGLVLAGVAAVAVAFRSVRRRRSE</sequence>
<keyword evidence="4" id="KW-1185">Reference proteome</keyword>
<proteinExistence type="predicted"/>
<keyword evidence="1" id="KW-1133">Transmembrane helix</keyword>
<keyword evidence="1" id="KW-0812">Transmembrane</keyword>
<feature type="chain" id="PRO_5046245094" description="Integral membrane protein" evidence="2">
    <location>
        <begin position="31"/>
        <end position="184"/>
    </location>
</feature>
<name>A0ABW7QJ84_9ACTN</name>
<keyword evidence="1" id="KW-0472">Membrane</keyword>
<feature type="signal peptide" evidence="2">
    <location>
        <begin position="1"/>
        <end position="30"/>
    </location>
</feature>
<reference evidence="3 4" key="1">
    <citation type="submission" date="2024-10" db="EMBL/GenBank/DDBJ databases">
        <title>The Natural Products Discovery Center: Release of the First 8490 Sequenced Strains for Exploring Actinobacteria Biosynthetic Diversity.</title>
        <authorList>
            <person name="Kalkreuter E."/>
            <person name="Kautsar S.A."/>
            <person name="Yang D."/>
            <person name="Bader C.D."/>
            <person name="Teijaro C.N."/>
            <person name="Fluegel L."/>
            <person name="Davis C.M."/>
            <person name="Simpson J.R."/>
            <person name="Lauterbach L."/>
            <person name="Steele A.D."/>
            <person name="Gui C."/>
            <person name="Meng S."/>
            <person name="Li G."/>
            <person name="Viehrig K."/>
            <person name="Ye F."/>
            <person name="Su P."/>
            <person name="Kiefer A.F."/>
            <person name="Nichols A."/>
            <person name="Cepeda A.J."/>
            <person name="Yan W."/>
            <person name="Fan B."/>
            <person name="Jiang Y."/>
            <person name="Adhikari A."/>
            <person name="Zheng C.-J."/>
            <person name="Schuster L."/>
            <person name="Cowan T.M."/>
            <person name="Smanski M.J."/>
            <person name="Chevrette M.G."/>
            <person name="De Carvalho L.P.S."/>
            <person name="Shen B."/>
        </authorList>
    </citation>
    <scope>NUCLEOTIDE SEQUENCE [LARGE SCALE GENOMIC DNA]</scope>
    <source>
        <strain evidence="3 4">NPDC017990</strain>
    </source>
</reference>
<accession>A0ABW7QJ84</accession>
<dbReference type="EMBL" id="JBIRGQ010000002">
    <property type="protein sequence ID" value="MFH8545033.1"/>
    <property type="molecule type" value="Genomic_DNA"/>
</dbReference>
<organism evidence="3 4">
    <name type="scientific">Streptomyces longisporoflavus</name>
    <dbReference type="NCBI Taxonomy" id="28044"/>
    <lineage>
        <taxon>Bacteria</taxon>
        <taxon>Bacillati</taxon>
        <taxon>Actinomycetota</taxon>
        <taxon>Actinomycetes</taxon>
        <taxon>Kitasatosporales</taxon>
        <taxon>Streptomycetaceae</taxon>
        <taxon>Streptomyces</taxon>
    </lineage>
</organism>
<evidence type="ECO:0008006" key="5">
    <source>
        <dbReference type="Google" id="ProtNLM"/>
    </source>
</evidence>
<comment type="caution">
    <text evidence="3">The sequence shown here is derived from an EMBL/GenBank/DDBJ whole genome shotgun (WGS) entry which is preliminary data.</text>
</comment>
<evidence type="ECO:0000256" key="2">
    <source>
        <dbReference type="SAM" id="SignalP"/>
    </source>
</evidence>
<feature type="transmembrane region" description="Helical" evidence="1">
    <location>
        <begin position="157"/>
        <end position="175"/>
    </location>
</feature>
<gene>
    <name evidence="3" type="ORF">ACH4F9_08535</name>
</gene>
<evidence type="ECO:0000256" key="1">
    <source>
        <dbReference type="SAM" id="Phobius"/>
    </source>
</evidence>